<feature type="region of interest" description="Disordered" evidence="2">
    <location>
        <begin position="387"/>
        <end position="417"/>
    </location>
</feature>
<proteinExistence type="predicted"/>
<keyword evidence="1" id="KW-0175">Coiled coil</keyword>
<comment type="caution">
    <text evidence="3">The sequence shown here is derived from an EMBL/GenBank/DDBJ whole genome shotgun (WGS) entry which is preliminary data.</text>
</comment>
<feature type="coiled-coil region" evidence="1">
    <location>
        <begin position="214"/>
        <end position="241"/>
    </location>
</feature>
<sequence>MEKEKEMEKVKEMEKEKCDKGAASPVLMGSRSLSIGSNLSIMSAESTGSRSESSKFWHSSRKRDREELSARSRSGSGDASERSPAAKVRGRGRPPTTGHYVGLAQAKRELVTAQRAQMELEAEQEVARMSQYLRADREERMSKSSAGKKDCQQLDDVTSADIVKRVADSVELIDQVAKKSRNLKGTFVRTLKDAACCIKEAVEVLQSRNTSDETRILQVDNARLQKEVAELKKEMADIRAQMVQMSFDTSSEKKKDTCVSQEELTQTIMLQGGGMVNARLEAMQDRLLPEKRARPPLAADRRNAEASATFSVTPVVEPGPSRANIEKPLAEPNQSKSATKRRGRKSNETIPVTPVPSEPLLPALTPMNEEWTMVARRGLRRKETTIPASWPQQVQSQTALRQQRRPRRGRKRVVSRFRPPRSSAVVITLKPGSEEKGVSYASALAEAKTKVDLASLGIPALRFRTAATGARILEVPGTTSGEMADSLAQKLKEVFNEEDIQVSRPIMSAELYISGLDDSVSADEVASTIARVGACPVAAVK</sequence>
<dbReference type="Proteomes" id="UP000037510">
    <property type="component" value="Unassembled WGS sequence"/>
</dbReference>
<reference evidence="3 4" key="1">
    <citation type="journal article" date="2015" name="Genome Biol. Evol.">
        <title>The genome of winter moth (Operophtera brumata) provides a genomic perspective on sexual dimorphism and phenology.</title>
        <authorList>
            <person name="Derks M.F."/>
            <person name="Smit S."/>
            <person name="Salis L."/>
            <person name="Schijlen E."/>
            <person name="Bossers A."/>
            <person name="Mateman C."/>
            <person name="Pijl A.S."/>
            <person name="de Ridder D."/>
            <person name="Groenen M.A."/>
            <person name="Visser M.E."/>
            <person name="Megens H.J."/>
        </authorList>
    </citation>
    <scope>NUCLEOTIDE SEQUENCE [LARGE SCALE GENOMIC DNA]</scope>
    <source>
        <strain evidence="3">WM2013NL</strain>
        <tissue evidence="3">Head and thorax</tissue>
    </source>
</reference>
<feature type="compositionally biased region" description="Polar residues" evidence="2">
    <location>
        <begin position="31"/>
        <end position="41"/>
    </location>
</feature>
<evidence type="ECO:0000313" key="4">
    <source>
        <dbReference type="Proteomes" id="UP000037510"/>
    </source>
</evidence>
<feature type="compositionally biased region" description="Basic and acidic residues" evidence="2">
    <location>
        <begin position="292"/>
        <end position="304"/>
    </location>
</feature>
<feature type="non-terminal residue" evidence="3">
    <location>
        <position position="541"/>
    </location>
</feature>
<accession>A0A0L7K389</accession>
<evidence type="ECO:0000256" key="1">
    <source>
        <dbReference type="SAM" id="Coils"/>
    </source>
</evidence>
<gene>
    <name evidence="3" type="ORF">OBRU01_26217</name>
</gene>
<keyword evidence="4" id="KW-1185">Reference proteome</keyword>
<feature type="compositionally biased region" description="Basic and acidic residues" evidence="2">
    <location>
        <begin position="1"/>
        <end position="20"/>
    </location>
</feature>
<feature type="region of interest" description="Disordered" evidence="2">
    <location>
        <begin position="1"/>
        <end position="104"/>
    </location>
</feature>
<organism evidence="3 4">
    <name type="scientific">Operophtera brumata</name>
    <name type="common">Winter moth</name>
    <name type="synonym">Phalaena brumata</name>
    <dbReference type="NCBI Taxonomy" id="104452"/>
    <lineage>
        <taxon>Eukaryota</taxon>
        <taxon>Metazoa</taxon>
        <taxon>Ecdysozoa</taxon>
        <taxon>Arthropoda</taxon>
        <taxon>Hexapoda</taxon>
        <taxon>Insecta</taxon>
        <taxon>Pterygota</taxon>
        <taxon>Neoptera</taxon>
        <taxon>Endopterygota</taxon>
        <taxon>Lepidoptera</taxon>
        <taxon>Glossata</taxon>
        <taxon>Ditrysia</taxon>
        <taxon>Geometroidea</taxon>
        <taxon>Geometridae</taxon>
        <taxon>Larentiinae</taxon>
        <taxon>Operophtera</taxon>
    </lineage>
</organism>
<feature type="compositionally biased region" description="Basic residues" evidence="2">
    <location>
        <begin position="402"/>
        <end position="417"/>
    </location>
</feature>
<protein>
    <submittedName>
        <fullName evidence="3">Gag-like protein</fullName>
    </submittedName>
</protein>
<evidence type="ECO:0000313" key="3">
    <source>
        <dbReference type="EMBL" id="KOB52270.1"/>
    </source>
</evidence>
<name>A0A0L7K389_OPEBR</name>
<evidence type="ECO:0000256" key="2">
    <source>
        <dbReference type="SAM" id="MobiDB-lite"/>
    </source>
</evidence>
<feature type="compositionally biased region" description="Polar residues" evidence="2">
    <location>
        <begin position="387"/>
        <end position="400"/>
    </location>
</feature>
<dbReference type="AlphaFoldDB" id="A0A0L7K389"/>
<feature type="region of interest" description="Disordered" evidence="2">
    <location>
        <begin position="292"/>
        <end position="364"/>
    </location>
</feature>
<dbReference type="EMBL" id="JTDY01012447">
    <property type="protein sequence ID" value="KOB52270.1"/>
    <property type="molecule type" value="Genomic_DNA"/>
</dbReference>